<keyword evidence="1" id="KW-0812">Transmembrane</keyword>
<keyword evidence="1" id="KW-0472">Membrane</keyword>
<feature type="transmembrane region" description="Helical" evidence="1">
    <location>
        <begin position="65"/>
        <end position="83"/>
    </location>
</feature>
<dbReference type="InterPro" id="IPR014729">
    <property type="entry name" value="Rossmann-like_a/b/a_fold"/>
</dbReference>
<dbReference type="GO" id="GO:0000270">
    <property type="term" value="P:peptidoglycan metabolic process"/>
    <property type="evidence" value="ECO:0007669"/>
    <property type="project" value="TreeGrafter"/>
</dbReference>
<comment type="caution">
    <text evidence="3">The sequence shown here is derived from an EMBL/GenBank/DDBJ whole genome shotgun (WGS) entry which is preliminary data.</text>
</comment>
<feature type="transmembrane region" description="Helical" evidence="1">
    <location>
        <begin position="6"/>
        <end position="27"/>
    </location>
</feature>
<evidence type="ECO:0000256" key="1">
    <source>
        <dbReference type="SAM" id="Phobius"/>
    </source>
</evidence>
<dbReference type="Gene3D" id="3.40.50.620">
    <property type="entry name" value="HUPs"/>
    <property type="match status" value="1"/>
</dbReference>
<dbReference type="CDD" id="cd06259">
    <property type="entry name" value="YdcF-like"/>
    <property type="match status" value="1"/>
</dbReference>
<dbReference type="EMBL" id="DVNZ01000197">
    <property type="protein sequence ID" value="HIU94738.1"/>
    <property type="molecule type" value="Genomic_DNA"/>
</dbReference>
<protein>
    <submittedName>
        <fullName evidence="3">YdcF family protein</fullName>
    </submittedName>
</protein>
<dbReference type="InterPro" id="IPR003848">
    <property type="entry name" value="DUF218"/>
</dbReference>
<accession>A0A9D1N3Y4</accession>
<reference evidence="3" key="1">
    <citation type="submission" date="2020-10" db="EMBL/GenBank/DDBJ databases">
        <authorList>
            <person name="Gilroy R."/>
        </authorList>
    </citation>
    <scope>NUCLEOTIDE SEQUENCE</scope>
    <source>
        <strain evidence="3">ChiGjej2B2-16831</strain>
    </source>
</reference>
<dbReference type="InterPro" id="IPR051599">
    <property type="entry name" value="Cell_Envelope_Assoc"/>
</dbReference>
<dbReference type="Proteomes" id="UP000824128">
    <property type="component" value="Unassembled WGS sequence"/>
</dbReference>
<feature type="transmembrane region" description="Helical" evidence="1">
    <location>
        <begin position="39"/>
        <end position="59"/>
    </location>
</feature>
<sequence>MTKFRLFMLLFAAVCLAAVLVGVHLLERRGRLHMTLWQKALLVLGLLLTLDTVIVSFLSNFNLGVILPAFFGLPLIALAFLLPHMQHGFLLFLKWFTAACYGAAIVIFLVCGTLMTVAAHEGDRREADAVIVLGAAVHGDRVTWVLSNRLDAAIAYLDAHPDAIAVVSGGQGAGETVTEGSAMKKYMLEHGVAGERVIAEERATNTSENFAYSMALIDEALGADARIAFVTTGFHVYRAGAVAAAQGIEAFGIPAEDVWYIALNNFLRECVGICVYALRGTI</sequence>
<keyword evidence="1" id="KW-1133">Transmembrane helix</keyword>
<reference evidence="3" key="2">
    <citation type="journal article" date="2021" name="PeerJ">
        <title>Extensive microbial diversity within the chicken gut microbiome revealed by metagenomics and culture.</title>
        <authorList>
            <person name="Gilroy R."/>
            <person name="Ravi A."/>
            <person name="Getino M."/>
            <person name="Pursley I."/>
            <person name="Horton D.L."/>
            <person name="Alikhan N.F."/>
            <person name="Baker D."/>
            <person name="Gharbi K."/>
            <person name="Hall N."/>
            <person name="Watson M."/>
            <person name="Adriaenssens E.M."/>
            <person name="Foster-Nyarko E."/>
            <person name="Jarju S."/>
            <person name="Secka A."/>
            <person name="Antonio M."/>
            <person name="Oren A."/>
            <person name="Chaudhuri R.R."/>
            <person name="La Ragione R."/>
            <person name="Hildebrand F."/>
            <person name="Pallen M.J."/>
        </authorList>
    </citation>
    <scope>NUCLEOTIDE SEQUENCE</scope>
    <source>
        <strain evidence="3">ChiGjej2B2-16831</strain>
    </source>
</reference>
<organism evidence="3 4">
    <name type="scientific">Candidatus Aphodomorpha intestinavium</name>
    <dbReference type="NCBI Taxonomy" id="2840672"/>
    <lineage>
        <taxon>Bacteria</taxon>
        <taxon>Bacillati</taxon>
        <taxon>Bacillota</taxon>
        <taxon>Clostridia</taxon>
        <taxon>Eubacteriales</taxon>
        <taxon>Candidatus Aphodomorpha</taxon>
    </lineage>
</organism>
<proteinExistence type="predicted"/>
<dbReference type="GO" id="GO:0005886">
    <property type="term" value="C:plasma membrane"/>
    <property type="evidence" value="ECO:0007669"/>
    <property type="project" value="TreeGrafter"/>
</dbReference>
<dbReference type="AlphaFoldDB" id="A0A9D1N3Y4"/>
<feature type="domain" description="DUF218" evidence="2">
    <location>
        <begin position="128"/>
        <end position="268"/>
    </location>
</feature>
<dbReference type="Pfam" id="PF02698">
    <property type="entry name" value="DUF218"/>
    <property type="match status" value="1"/>
</dbReference>
<feature type="transmembrane region" description="Helical" evidence="1">
    <location>
        <begin position="95"/>
        <end position="118"/>
    </location>
</feature>
<evidence type="ECO:0000313" key="4">
    <source>
        <dbReference type="Proteomes" id="UP000824128"/>
    </source>
</evidence>
<evidence type="ECO:0000313" key="3">
    <source>
        <dbReference type="EMBL" id="HIU94738.1"/>
    </source>
</evidence>
<evidence type="ECO:0000259" key="2">
    <source>
        <dbReference type="Pfam" id="PF02698"/>
    </source>
</evidence>
<name>A0A9D1N3Y4_9FIRM</name>
<dbReference type="GO" id="GO:0043164">
    <property type="term" value="P:Gram-negative-bacterium-type cell wall biogenesis"/>
    <property type="evidence" value="ECO:0007669"/>
    <property type="project" value="TreeGrafter"/>
</dbReference>
<dbReference type="PANTHER" id="PTHR30336:SF4">
    <property type="entry name" value="ENVELOPE BIOGENESIS FACTOR ELYC"/>
    <property type="match status" value="1"/>
</dbReference>
<gene>
    <name evidence="3" type="ORF">IAD24_06215</name>
</gene>
<dbReference type="PANTHER" id="PTHR30336">
    <property type="entry name" value="INNER MEMBRANE PROTEIN, PROBABLE PERMEASE"/>
    <property type="match status" value="1"/>
</dbReference>